<accession>A0A098EEF5</accession>
<evidence type="ECO:0008006" key="2">
    <source>
        <dbReference type="Google" id="ProtNLM"/>
    </source>
</evidence>
<evidence type="ECO:0000313" key="1">
    <source>
        <dbReference type="EMBL" id="CEG13901.1"/>
    </source>
</evidence>
<proteinExistence type="predicted"/>
<reference evidence="1" key="1">
    <citation type="submission" date="2014-09" db="EMBL/GenBank/DDBJ databases">
        <authorList>
            <person name="Probst J Alexander"/>
        </authorList>
    </citation>
    <scope>NUCLEOTIDE SEQUENCE</scope>
</reference>
<dbReference type="SUPFAM" id="SSF56235">
    <property type="entry name" value="N-terminal nucleophile aminohydrolases (Ntn hydrolases)"/>
    <property type="match status" value="1"/>
</dbReference>
<sequence>MDMADTLKHRGPDDEGFYFAENVSLGHRRLTGCKKTKILDLVYIITIYTHKLHI</sequence>
<protein>
    <recommendedName>
        <fullName evidence="2">Glutamine amidotransferase type-2 domain-containing protein</fullName>
    </recommendedName>
</protein>
<dbReference type="EMBL" id="CCXY01000430">
    <property type="protein sequence ID" value="CEG13901.1"/>
    <property type="molecule type" value="Genomic_DNA"/>
</dbReference>
<gene>
    <name evidence="1" type="ORF">MSIBF_A650007</name>
</gene>
<name>A0A098EEF5_9ZZZZ</name>
<dbReference type="Gene3D" id="3.60.20.10">
    <property type="entry name" value="Glutamine Phosphoribosylpyrophosphate, subunit 1, domain 1"/>
    <property type="match status" value="1"/>
</dbReference>
<organism evidence="1">
    <name type="scientific">groundwater metagenome</name>
    <dbReference type="NCBI Taxonomy" id="717931"/>
    <lineage>
        <taxon>unclassified sequences</taxon>
        <taxon>metagenomes</taxon>
        <taxon>ecological metagenomes</taxon>
    </lineage>
</organism>
<dbReference type="AlphaFoldDB" id="A0A098EEF5"/>
<dbReference type="InterPro" id="IPR029055">
    <property type="entry name" value="Ntn_hydrolases_N"/>
</dbReference>